<dbReference type="KEGG" id="cact:HZ995_01625"/>
<dbReference type="Proteomes" id="UP000665026">
    <property type="component" value="Chromosome"/>
</dbReference>
<accession>A0A975EQ36</accession>
<sequence>MITTFLDNLGLPKSCELDRTIFKKMLSDNVDLDVTDKKALKDDVIKIKWTHTLKPSTINIEAFADSTREYAEVAILSVELAKPDRAKRIAGFIHKAIPYPTLLVMAHGPQIAISVADKRINQADKSKWVVEESWLTQWFDPSMDDTAANAFMAECHISGLPFTNFMAFYSALRDRAIAMIAATRTGSYTLATPERTENNIEHLHEIDRLTREIGELKAKLKKTKQMAQQITLNTEIKTRKDAIMKLESLMR</sequence>
<evidence type="ECO:0000256" key="1">
    <source>
        <dbReference type="SAM" id="Coils"/>
    </source>
</evidence>
<dbReference type="Pfam" id="PF14335">
    <property type="entry name" value="DUF4391"/>
    <property type="match status" value="1"/>
</dbReference>
<reference evidence="2" key="1">
    <citation type="submission" date="2020-07" db="EMBL/GenBank/DDBJ databases">
        <title>Genome sequences of bacteria associated with the marine, planktonic diatom Thalassiosira profunda strain ECT2AJA-044.</title>
        <authorList>
            <person name="Gargas C.B."/>
            <person name="Roberts W.R."/>
            <person name="Alverson A.J."/>
        </authorList>
    </citation>
    <scope>NUCLEOTIDE SEQUENCE</scope>
    <source>
        <strain evidence="2">ECT2AJA-044</strain>
    </source>
</reference>
<protein>
    <submittedName>
        <fullName evidence="2">DUF4391 domain-containing protein</fullName>
    </submittedName>
</protein>
<dbReference type="AlphaFoldDB" id="A0A975EQ36"/>
<evidence type="ECO:0000313" key="2">
    <source>
        <dbReference type="EMBL" id="QTN36248.1"/>
    </source>
</evidence>
<evidence type="ECO:0000313" key="3">
    <source>
        <dbReference type="Proteomes" id="UP000665026"/>
    </source>
</evidence>
<gene>
    <name evidence="2" type="ORF">HZ995_01625</name>
</gene>
<proteinExistence type="predicted"/>
<dbReference type="RefSeq" id="WP_209356951.1">
    <property type="nucleotide sequence ID" value="NZ_CP060010.1"/>
</dbReference>
<feature type="coiled-coil region" evidence="1">
    <location>
        <begin position="199"/>
        <end position="233"/>
    </location>
</feature>
<dbReference type="InterPro" id="IPR025503">
    <property type="entry name" value="DUF4391"/>
</dbReference>
<organism evidence="2 3">
    <name type="scientific">Cognatishimia activa</name>
    <dbReference type="NCBI Taxonomy" id="1715691"/>
    <lineage>
        <taxon>Bacteria</taxon>
        <taxon>Pseudomonadati</taxon>
        <taxon>Pseudomonadota</taxon>
        <taxon>Alphaproteobacteria</taxon>
        <taxon>Rhodobacterales</taxon>
        <taxon>Paracoccaceae</taxon>
        <taxon>Cognatishimia</taxon>
    </lineage>
</organism>
<keyword evidence="1" id="KW-0175">Coiled coil</keyword>
<name>A0A975EQ36_9RHOB</name>
<dbReference type="EMBL" id="CP060010">
    <property type="protein sequence ID" value="QTN36248.1"/>
    <property type="molecule type" value="Genomic_DNA"/>
</dbReference>